<sequence length="207" mass="22599">MEPVKRKIPAAAVRATASGVIFMALFGSIWAYTGTMGLQGWNTPWLLVAAAVIGLALIAGAIALIRASKALQHDLPQQAAGYRKRILFWFNVIFAAEGLAIAATVMACIAAERTDWIPIFIAIIVGIHFFPLASLFRVDIYHYTGALLCVLALITWLAVPAELKIGDQEIMAYMTFVGFGSALILWATALVIWNVGRRLLRDGRKQQ</sequence>
<keyword evidence="1" id="KW-0472">Membrane</keyword>
<evidence type="ECO:0000313" key="2">
    <source>
        <dbReference type="EMBL" id="MFC5985594.1"/>
    </source>
</evidence>
<accession>A0ABW1IKJ5</accession>
<feature type="transmembrane region" description="Helical" evidence="1">
    <location>
        <begin position="86"/>
        <end position="110"/>
    </location>
</feature>
<dbReference type="EMBL" id="JBHSQV010000028">
    <property type="protein sequence ID" value="MFC5985594.1"/>
    <property type="molecule type" value="Genomic_DNA"/>
</dbReference>
<feature type="transmembrane region" description="Helical" evidence="1">
    <location>
        <begin position="116"/>
        <end position="133"/>
    </location>
</feature>
<protein>
    <submittedName>
        <fullName evidence="2">Uncharacterized protein</fullName>
    </submittedName>
</protein>
<keyword evidence="1" id="KW-1133">Transmembrane helix</keyword>
<feature type="transmembrane region" description="Helical" evidence="1">
    <location>
        <begin position="140"/>
        <end position="159"/>
    </location>
</feature>
<feature type="transmembrane region" description="Helical" evidence="1">
    <location>
        <begin position="45"/>
        <end position="65"/>
    </location>
</feature>
<reference evidence="3" key="1">
    <citation type="journal article" date="2019" name="Int. J. Syst. Evol. Microbiol.">
        <title>The Global Catalogue of Microorganisms (GCM) 10K type strain sequencing project: providing services to taxonomists for standard genome sequencing and annotation.</title>
        <authorList>
            <consortium name="The Broad Institute Genomics Platform"/>
            <consortium name="The Broad Institute Genome Sequencing Center for Infectious Disease"/>
            <person name="Wu L."/>
            <person name="Ma J."/>
        </authorList>
    </citation>
    <scope>NUCLEOTIDE SEQUENCE [LARGE SCALE GENOMIC DNA]</scope>
    <source>
        <strain evidence="3">CCM 8749</strain>
    </source>
</reference>
<keyword evidence="3" id="KW-1185">Reference proteome</keyword>
<feature type="transmembrane region" description="Helical" evidence="1">
    <location>
        <begin position="171"/>
        <end position="195"/>
    </location>
</feature>
<evidence type="ECO:0000313" key="3">
    <source>
        <dbReference type="Proteomes" id="UP001596250"/>
    </source>
</evidence>
<evidence type="ECO:0000256" key="1">
    <source>
        <dbReference type="SAM" id="Phobius"/>
    </source>
</evidence>
<feature type="transmembrane region" description="Helical" evidence="1">
    <location>
        <begin position="12"/>
        <end position="33"/>
    </location>
</feature>
<gene>
    <name evidence="2" type="ORF">ACFPXP_03965</name>
</gene>
<organism evidence="2 3">
    <name type="scientific">Marinicrinis lubricantis</name>
    <dbReference type="NCBI Taxonomy" id="2086470"/>
    <lineage>
        <taxon>Bacteria</taxon>
        <taxon>Bacillati</taxon>
        <taxon>Bacillota</taxon>
        <taxon>Bacilli</taxon>
        <taxon>Bacillales</taxon>
        <taxon>Paenibacillaceae</taxon>
    </lineage>
</organism>
<dbReference type="Proteomes" id="UP001596250">
    <property type="component" value="Unassembled WGS sequence"/>
</dbReference>
<proteinExistence type="predicted"/>
<comment type="caution">
    <text evidence="2">The sequence shown here is derived from an EMBL/GenBank/DDBJ whole genome shotgun (WGS) entry which is preliminary data.</text>
</comment>
<keyword evidence="1" id="KW-0812">Transmembrane</keyword>
<name>A0ABW1IKJ5_9BACL</name>
<dbReference type="RefSeq" id="WP_379892587.1">
    <property type="nucleotide sequence ID" value="NZ_CBCSCT010000018.1"/>
</dbReference>